<evidence type="ECO:0000313" key="2">
    <source>
        <dbReference type="EMBL" id="JAR96957.1"/>
    </source>
</evidence>
<dbReference type="EMBL" id="GEMB01006381">
    <property type="protein sequence ID" value="JAR96957.1"/>
    <property type="molecule type" value="Transcribed_RNA"/>
</dbReference>
<reference evidence="2" key="2">
    <citation type="journal article" date="2017" name="J. Med. Entomol.">
        <title>Transcriptome Analysis of the Triatoma infestans (Hemiptera: Reduviidae) Integument.</title>
        <authorList>
            <person name="Calderon-Fernandez G.M."/>
            <person name="Moriconi D.E."/>
            <person name="Dulbecco A.B."/>
            <person name="Juarez M.P."/>
        </authorList>
    </citation>
    <scope>NUCLEOTIDE SEQUENCE</scope>
    <source>
        <strain evidence="2">Int1</strain>
        <tissue evidence="2">Integument</tissue>
    </source>
</reference>
<sequence length="112" mass="13158">LWFTMIFKSHILFITTWINLISSEISNVGALHDLHKETYLDLSTTNLAIPERWLPKVWLDSSIKLGQVSGLCVDRDNYVYLFHRADRVWSMNSFTADNIFRQRHLGPIRNHT</sequence>
<dbReference type="InterPro" id="IPR011042">
    <property type="entry name" value="6-blade_b-propeller_TolB-like"/>
</dbReference>
<accession>A0A161MI25</accession>
<feature type="non-terminal residue" evidence="2">
    <location>
        <position position="112"/>
    </location>
</feature>
<keyword evidence="1" id="KW-0732">Signal</keyword>
<organism evidence="2">
    <name type="scientific">Triatoma infestans</name>
    <name type="common">Assassin bug</name>
    <dbReference type="NCBI Taxonomy" id="30076"/>
    <lineage>
        <taxon>Eukaryota</taxon>
        <taxon>Metazoa</taxon>
        <taxon>Ecdysozoa</taxon>
        <taxon>Arthropoda</taxon>
        <taxon>Hexapoda</taxon>
        <taxon>Insecta</taxon>
        <taxon>Pterygota</taxon>
        <taxon>Neoptera</taxon>
        <taxon>Paraneoptera</taxon>
        <taxon>Hemiptera</taxon>
        <taxon>Heteroptera</taxon>
        <taxon>Panheteroptera</taxon>
        <taxon>Cimicomorpha</taxon>
        <taxon>Reduviidae</taxon>
        <taxon>Triatominae</taxon>
        <taxon>Triatoma</taxon>
    </lineage>
</organism>
<reference evidence="2" key="1">
    <citation type="submission" date="2016-04" db="EMBL/GenBank/DDBJ databases">
        <authorList>
            <person name="Calderon-Fernandez G.M.Sr."/>
        </authorList>
    </citation>
    <scope>NUCLEOTIDE SEQUENCE</scope>
    <source>
        <strain evidence="2">Int1</strain>
        <tissue evidence="2">Integument</tissue>
    </source>
</reference>
<feature type="signal peptide" evidence="1">
    <location>
        <begin position="1"/>
        <end position="23"/>
    </location>
</feature>
<dbReference type="AlphaFoldDB" id="A0A161MI25"/>
<evidence type="ECO:0000256" key="1">
    <source>
        <dbReference type="SAM" id="SignalP"/>
    </source>
</evidence>
<name>A0A161MI25_TRIIF</name>
<feature type="chain" id="PRO_5007825202" evidence="1">
    <location>
        <begin position="24"/>
        <end position="112"/>
    </location>
</feature>
<protein>
    <submittedName>
        <fullName evidence="2">Peptidyl-glycine alpha-amidating</fullName>
    </submittedName>
</protein>
<proteinExistence type="predicted"/>
<feature type="non-terminal residue" evidence="2">
    <location>
        <position position="1"/>
    </location>
</feature>
<dbReference type="Gene3D" id="2.120.10.30">
    <property type="entry name" value="TolB, C-terminal domain"/>
    <property type="match status" value="1"/>
</dbReference>